<feature type="compositionally biased region" description="Basic residues" evidence="1">
    <location>
        <begin position="105"/>
        <end position="126"/>
    </location>
</feature>
<feature type="region of interest" description="Disordered" evidence="1">
    <location>
        <begin position="102"/>
        <end position="181"/>
    </location>
</feature>
<evidence type="ECO:0000313" key="2">
    <source>
        <dbReference type="Proteomes" id="UP000694856"/>
    </source>
</evidence>
<accession>A0A8B8RIG6</accession>
<evidence type="ECO:0000256" key="1">
    <source>
        <dbReference type="SAM" id="MobiDB-lite"/>
    </source>
</evidence>
<gene>
    <name evidence="3" type="primary">LOC116657957</name>
</gene>
<proteinExistence type="predicted"/>
<dbReference type="AlphaFoldDB" id="A0A8B8RIG6"/>
<evidence type="ECO:0000313" key="3">
    <source>
        <dbReference type="RefSeq" id="XP_032317748.1"/>
    </source>
</evidence>
<dbReference type="Proteomes" id="UP000694856">
    <property type="component" value="Chromosome 2"/>
</dbReference>
<dbReference type="GeneID" id="116657957"/>
<sequence length="214" mass="23133">MFIFFGRRRGRREVARLAASHYPDGIFRGTQRSGGPEGNLRTPLYSSRVSAMVFARPSGQQNRNLIRSCRRAPTSPLLSPQPQASIGAGCWSGTACLRVPLGRSARPRARRPCTRRSRPGPRRRGRSGLSPGTASRLRLRGQELGPGLRPPTPAPAPLPSQSRPREAQAGGAPVTSSSPSLGLLSLHSRAAIYLEWVVPACLPRPASRSPEVEH</sequence>
<organism evidence="2 3">
    <name type="scientific">Camelus ferus</name>
    <name type="common">Wild bactrian camel</name>
    <name type="synonym">Camelus bactrianus ferus</name>
    <dbReference type="NCBI Taxonomy" id="419612"/>
    <lineage>
        <taxon>Eukaryota</taxon>
        <taxon>Metazoa</taxon>
        <taxon>Chordata</taxon>
        <taxon>Craniata</taxon>
        <taxon>Vertebrata</taxon>
        <taxon>Euteleostomi</taxon>
        <taxon>Mammalia</taxon>
        <taxon>Eutheria</taxon>
        <taxon>Laurasiatheria</taxon>
        <taxon>Artiodactyla</taxon>
        <taxon>Tylopoda</taxon>
        <taxon>Camelidae</taxon>
        <taxon>Camelus</taxon>
    </lineage>
</organism>
<dbReference type="KEGG" id="cfr:116657957"/>
<feature type="compositionally biased region" description="Pro residues" evidence="1">
    <location>
        <begin position="148"/>
        <end position="158"/>
    </location>
</feature>
<dbReference type="RefSeq" id="XP_032317748.1">
    <property type="nucleotide sequence ID" value="XM_032461857.1"/>
</dbReference>
<reference evidence="3" key="1">
    <citation type="submission" date="2025-08" db="UniProtKB">
        <authorList>
            <consortium name="RefSeq"/>
        </authorList>
    </citation>
    <scope>IDENTIFICATION</scope>
    <source>
        <tissue evidence="3">Ear skin</tissue>
    </source>
</reference>
<protein>
    <submittedName>
        <fullName evidence="3">Uncharacterized protein LOC116657957</fullName>
    </submittedName>
</protein>
<name>A0A8B8RIG6_CAMFR</name>
<keyword evidence="2" id="KW-1185">Reference proteome</keyword>